<evidence type="ECO:0000313" key="1">
    <source>
        <dbReference type="EMBL" id="KAJ9095674.1"/>
    </source>
</evidence>
<proteinExistence type="predicted"/>
<evidence type="ECO:0000313" key="2">
    <source>
        <dbReference type="Proteomes" id="UP001227268"/>
    </source>
</evidence>
<keyword evidence="2" id="KW-1185">Reference proteome</keyword>
<comment type="caution">
    <text evidence="1">The sequence shown here is derived from an EMBL/GenBank/DDBJ whole genome shotgun (WGS) entry which is preliminary data.</text>
</comment>
<dbReference type="Proteomes" id="UP001227268">
    <property type="component" value="Unassembled WGS sequence"/>
</dbReference>
<protein>
    <submittedName>
        <fullName evidence="1">Uncharacterized protein</fullName>
    </submittedName>
</protein>
<gene>
    <name evidence="1" type="ORF">QFC21_005546</name>
</gene>
<organism evidence="1 2">
    <name type="scientific">Naganishia friedmannii</name>
    <dbReference type="NCBI Taxonomy" id="89922"/>
    <lineage>
        <taxon>Eukaryota</taxon>
        <taxon>Fungi</taxon>
        <taxon>Dikarya</taxon>
        <taxon>Basidiomycota</taxon>
        <taxon>Agaricomycotina</taxon>
        <taxon>Tremellomycetes</taxon>
        <taxon>Filobasidiales</taxon>
        <taxon>Filobasidiaceae</taxon>
        <taxon>Naganishia</taxon>
    </lineage>
</organism>
<dbReference type="EMBL" id="JASBWT010000021">
    <property type="protein sequence ID" value="KAJ9095674.1"/>
    <property type="molecule type" value="Genomic_DNA"/>
</dbReference>
<accession>A0ACC2V939</accession>
<name>A0ACC2V939_9TREE</name>
<reference evidence="1" key="1">
    <citation type="submission" date="2023-04" db="EMBL/GenBank/DDBJ databases">
        <title>Draft Genome sequencing of Naganishia species isolated from polar environments using Oxford Nanopore Technology.</title>
        <authorList>
            <person name="Leo P."/>
            <person name="Venkateswaran K."/>
        </authorList>
    </citation>
    <scope>NUCLEOTIDE SEQUENCE</scope>
    <source>
        <strain evidence="1">MNA-CCFEE 5423</strain>
    </source>
</reference>
<sequence length="258" mass="27916">MTFAIPRFPFWSDKPSSEETATANTQKDGQGDTQAGGSEGARPREGEDIDAPPAFPMLDSAQRSKVPHQQPTIATPTPLPQMEFDIVPPSPTSSSSSRTLSPPPRRQLDLSSTATPALTAATSLQTPPTTTKKPNPAIKKRQKVALAPGCSPLDWARVKSSGDPMLRAGHMMPIRVTVDELKKTYRSSSAQHNTTTDAWSAFNGKVYNITPYLRFHPGGEKELMRCAGRDGTKLFMLTHADIIGPSASGRINMLMYGI</sequence>